<dbReference type="SUPFAM" id="SSF48371">
    <property type="entry name" value="ARM repeat"/>
    <property type="match status" value="2"/>
</dbReference>
<dbReference type="InterPro" id="IPR011989">
    <property type="entry name" value="ARM-like"/>
</dbReference>
<feature type="compositionally biased region" description="Basic and acidic residues" evidence="2">
    <location>
        <begin position="2355"/>
        <end position="2366"/>
    </location>
</feature>
<comment type="caution">
    <text evidence="3">The sequence shown here is derived from an EMBL/GenBank/DDBJ whole genome shotgun (WGS) entry which is preliminary data.</text>
</comment>
<dbReference type="InterPro" id="IPR016024">
    <property type="entry name" value="ARM-type_fold"/>
</dbReference>
<feature type="region of interest" description="Disordered" evidence="2">
    <location>
        <begin position="1185"/>
        <end position="1214"/>
    </location>
</feature>
<feature type="compositionally biased region" description="Acidic residues" evidence="2">
    <location>
        <begin position="2226"/>
        <end position="2239"/>
    </location>
</feature>
<dbReference type="EMBL" id="VAHF01000007">
    <property type="protein sequence ID" value="TXG57805.1"/>
    <property type="molecule type" value="Genomic_DNA"/>
</dbReference>
<evidence type="ECO:0000256" key="1">
    <source>
        <dbReference type="ARBA" id="ARBA00008304"/>
    </source>
</evidence>
<protein>
    <submittedName>
        <fullName evidence="3">Uncharacterized protein</fullName>
    </submittedName>
</protein>
<evidence type="ECO:0000256" key="2">
    <source>
        <dbReference type="SAM" id="MobiDB-lite"/>
    </source>
</evidence>
<dbReference type="InterPro" id="IPR044218">
    <property type="entry name" value="SWEETIE"/>
</dbReference>
<feature type="compositionally biased region" description="Basic and acidic residues" evidence="2">
    <location>
        <begin position="2450"/>
        <end position="2473"/>
    </location>
</feature>
<dbReference type="Proteomes" id="UP000323000">
    <property type="component" value="Chromosome 7"/>
</dbReference>
<feature type="compositionally biased region" description="Low complexity" evidence="2">
    <location>
        <begin position="2440"/>
        <end position="2449"/>
    </location>
</feature>
<dbReference type="Pfam" id="PF20210">
    <property type="entry name" value="Laa1_Sip1_HTR5"/>
    <property type="match status" value="2"/>
</dbReference>
<name>A0A5C7HM09_9ROSI</name>
<feature type="region of interest" description="Disordered" evidence="2">
    <location>
        <begin position="2186"/>
        <end position="2473"/>
    </location>
</feature>
<dbReference type="InterPro" id="IPR046837">
    <property type="entry name" value="Laa1/Sip1/HEATR5-like_HEAT"/>
</dbReference>
<gene>
    <name evidence="3" type="ORF">EZV62_015634</name>
</gene>
<feature type="compositionally biased region" description="Basic and acidic residues" evidence="2">
    <location>
        <begin position="2299"/>
        <end position="2322"/>
    </location>
</feature>
<sequence length="2473" mass="273066">MARNYVRENVPLSRFGVLVAQLESIVASSSQQSPDPLLCFDLLSDLISSIDEEPKESILLWQRKCEDALYSLLILGARRPVRHLASVAMARIIYKGDSISIYSRVSSLQGFLSDGKRSEPQKVAGAAQCLGELYLHFGRRVTSGLLETTIIATKLMKFHEEFVRQEALLLLQNALEGSGGSAASSAYSEAFRLITRFAIGDKSFVVRIAAARCLKAFAHIGGPGLGVGELDSLSSHCVKALEDPISSVRDAFAEALGLLLALGMNPQAQVQPRGKGPSPPARKLEGGLQRHLALPFTKVNGYRSKDVRIGLTLSWVYFLQATCLKYMHPDSELQDYALQVIEMLRFDNPVDAHALACVLYILRVGVTDQMTEPTQRSFLVFLGKQFQSPDVSAAMKIASLRILSYTLKTLGEVPSEFKEVFDNTMVAAVSHSSQLVRVEAALTLRALAEIDPTCVGGLISYGVTILNALRDNVSFEKGSNLKVELDLLHGQATVLAALVSISPRLPLGYPARLPKLVLEVSKKMLTESSKNAMVATVEKEASWLLLSSLLASMPKEELEDQVFDILSLWATLFSGNAEHVIKQNGDLASGVCVLSAAVDALTSFVRCFISPSAGNNGVLLQPVMVYLSRALSYISLVAAKEIPNIKPAINIFLIRTLTAYQSLPDPMAYKSDHPQLIQLCTIPYRDASGCEESSCLRLLLDKRDAWVGPWIPGRDWFEDELRAFQGGKDGLMPCVWENDIFSFPQPETINKTLMNQMLLCFGIMFASQDSNGMLSLLGMIEQCLKSGKKQSWHAASVTNICVGLLAGLKALVTVRPQPLGPEIIHLAQAIFQSILAEGDICASQRRASSEGLGLLARLGNDISTARMTRGLLGDLTGVTDSNYAGSIALALGCIHRSAGGMALSSLVPSTVNSISLLAKTSIPGLQIWSLHGLLLTIEAAGLSFVSHVQLFYFNSLKATLALAMDILLSEENGRVDLQQGVGRLINAIVAVLGPELAPGSIFFSRCKSVVAEISSWQETATLLECVRFTQQLVLFAPQAVSVHSHVQTLLSTLSSRQPTLRHLAVTTLRHLIEKDPVSVIEERIEDNLFHMLNEETDSECKILSPYILSNTKDWESGTFYNYATALCIVPVMSFSLDVDLSQHGSEKFKDVFSIIQYEGLEKKMVTLMLVILWAELSKVLSISSRGNAESNNSDSDPLNGAESDTNFGDDGENMVSSAKGMPVQGYAFEASSVKPNRDKHLRYRTKVFAAECLSHLPTAVGSNPAHFELSLARKRPANGQALCDWLVIHIQELISLAYQISTIQFESMRPLGVGLLCTIVDKIIKESLLFALKYLGMPLEDCARVPLSGTPLMKKWRTDCSWRKLAYLRMENLLFSSLFSLDCIHISYVLYSHSYGEEIRKSYVMRDFPCEGVVQFGLEGFEMVSDPELPGHLLLEQFQAQLVSAVRTALDASSGPILLEAGLQLATKIMTSGIISGDQAAVKRIFSLISRPLNDFKDLYYPSFAEWVSCKIKVRLLAAHASLKCYTYAFLRRHHDGIPDEFVALLPLFSKSSSILGRYWIKVLKDYSYIFLGLNLNRKWNPFLDGIQSPLVSSKLLACLEEAWPVILQAAALDAVPMNSDGKGYSRIAAENNSKSSLISGYSMVELDHEEYQFLWGFSTLVLFQGLQVTPGKQMITLGSAKVKFGVDSPIKVMNPIGLKLYEIVLPVFQFLSTKNFFAAEFLSLNICLELLQIFTYSMCLDNSWNSLAISVLSQIVQNCPEDFFETENFAYLGTELCLAYLFKLFQSTDLNLPDHPDKEDLLSPLFITAKKLMEYFKPKVGKKQFTSMTLAFLLIGFKCLRQASTEFFLSKVIDFVKFGIALLKKLVKGYCLMEFFFFFFFSFSDVTLSDDDIIYLRSIFGICLNAIADLTKDFIMGNHQLENNRSNTSKLIQLKLAFSVEQNVSLAKLAFDIEFPGDCKESNPIGFGVFKFCTENIHSVLTDSNVQVQAVGLQVLKSMTQRYTNKEDNSLTIFFIGVLVGDLFTIIQKILQKPITKESVAIVGECLRIMMLLQTVSKSSECQKGFMNLLLEAIVMVFSASEDGSSKEANDIRSTAVRLVSHLAQIPSSAVHLKEVLLSMPAVHRQQFQVHFLPCFEPESVTEILYTMKRKNGTDLGMIRASVNQDLSTPQMKPMAPLLEIKLPGPVGGKTERDSMPSATSIHLTESSKETDLPLTTVPITSNDDSMEESEEDEDDWDAFQSFPASANAAGTDSKEQSVAEETGLAENPSALEGSDEKDDSQEFTSSKPPGSVEEGNNAEHLESSGEHDLMSDRSSDRNEAEVVQDFQTNIGDTKPSDETYQETEQESVPNLESEDRAAANHDNEIAPDVQQHNENIEGSVQKNSEGDEQVESLENKIEAPSTDDEQIKGEERSDEVNIVEKHEVEEDRQTDEEQHNIATENTVTETATESKKNEPRQRNSDNLELPKSHIS</sequence>
<dbReference type="GO" id="GO:0005975">
    <property type="term" value="P:carbohydrate metabolic process"/>
    <property type="evidence" value="ECO:0007669"/>
    <property type="project" value="InterPro"/>
</dbReference>
<evidence type="ECO:0000313" key="3">
    <source>
        <dbReference type="EMBL" id="TXG57805.1"/>
    </source>
</evidence>
<dbReference type="PANTHER" id="PTHR46975:SF2">
    <property type="entry name" value="PROTEIN SWEETIE"/>
    <property type="match status" value="1"/>
</dbReference>
<dbReference type="Gene3D" id="1.25.10.10">
    <property type="entry name" value="Leucine-rich Repeat Variant"/>
    <property type="match status" value="1"/>
</dbReference>
<feature type="compositionally biased region" description="Polar residues" evidence="2">
    <location>
        <begin position="2372"/>
        <end position="2385"/>
    </location>
</feature>
<comment type="similarity">
    <text evidence="1">Belongs to the HEATR5 family.</text>
</comment>
<dbReference type="PANTHER" id="PTHR46975">
    <property type="entry name" value="PROTEIN SWEETIE"/>
    <property type="match status" value="1"/>
</dbReference>
<organism evidence="3 4">
    <name type="scientific">Acer yangbiense</name>
    <dbReference type="NCBI Taxonomy" id="1000413"/>
    <lineage>
        <taxon>Eukaryota</taxon>
        <taxon>Viridiplantae</taxon>
        <taxon>Streptophyta</taxon>
        <taxon>Embryophyta</taxon>
        <taxon>Tracheophyta</taxon>
        <taxon>Spermatophyta</taxon>
        <taxon>Magnoliopsida</taxon>
        <taxon>eudicotyledons</taxon>
        <taxon>Gunneridae</taxon>
        <taxon>Pentapetalae</taxon>
        <taxon>rosids</taxon>
        <taxon>malvids</taxon>
        <taxon>Sapindales</taxon>
        <taxon>Sapindaceae</taxon>
        <taxon>Hippocastanoideae</taxon>
        <taxon>Acereae</taxon>
        <taxon>Acer</taxon>
    </lineage>
</organism>
<reference evidence="4" key="1">
    <citation type="journal article" date="2019" name="Gigascience">
        <title>De novo genome assembly of the endangered Acer yangbiense, a plant species with extremely small populations endemic to Yunnan Province, China.</title>
        <authorList>
            <person name="Yang J."/>
            <person name="Wariss H.M."/>
            <person name="Tao L."/>
            <person name="Zhang R."/>
            <person name="Yun Q."/>
            <person name="Hollingsworth P."/>
            <person name="Dao Z."/>
            <person name="Luo G."/>
            <person name="Guo H."/>
            <person name="Ma Y."/>
            <person name="Sun W."/>
        </authorList>
    </citation>
    <scope>NUCLEOTIDE SEQUENCE [LARGE SCALE GENOMIC DNA]</scope>
    <source>
        <strain evidence="4">cv. Malutang</strain>
    </source>
</reference>
<evidence type="ECO:0000313" key="4">
    <source>
        <dbReference type="Proteomes" id="UP000323000"/>
    </source>
</evidence>
<proteinExistence type="inferred from homology"/>
<keyword evidence="4" id="KW-1185">Reference proteome</keyword>
<feature type="compositionally biased region" description="Basic and acidic residues" evidence="2">
    <location>
        <begin position="2407"/>
        <end position="2437"/>
    </location>
</feature>
<accession>A0A5C7HM09</accession>
<feature type="compositionally biased region" description="Polar residues" evidence="2">
    <location>
        <begin position="1185"/>
        <end position="1206"/>
    </location>
</feature>
<dbReference type="OrthoDB" id="192608at2759"/>